<organism evidence="2 3">
    <name type="scientific">Eumeta variegata</name>
    <name type="common">Bagworm moth</name>
    <name type="synonym">Eumeta japonica</name>
    <dbReference type="NCBI Taxonomy" id="151549"/>
    <lineage>
        <taxon>Eukaryota</taxon>
        <taxon>Metazoa</taxon>
        <taxon>Ecdysozoa</taxon>
        <taxon>Arthropoda</taxon>
        <taxon>Hexapoda</taxon>
        <taxon>Insecta</taxon>
        <taxon>Pterygota</taxon>
        <taxon>Neoptera</taxon>
        <taxon>Endopterygota</taxon>
        <taxon>Lepidoptera</taxon>
        <taxon>Glossata</taxon>
        <taxon>Ditrysia</taxon>
        <taxon>Tineoidea</taxon>
        <taxon>Psychidae</taxon>
        <taxon>Oiketicinae</taxon>
        <taxon>Eumeta</taxon>
    </lineage>
</organism>
<accession>A0A4C1XKK8</accession>
<proteinExistence type="predicted"/>
<dbReference type="EMBL" id="BGZK01000857">
    <property type="protein sequence ID" value="GBP63054.1"/>
    <property type="molecule type" value="Genomic_DNA"/>
</dbReference>
<evidence type="ECO:0000256" key="1">
    <source>
        <dbReference type="SAM" id="MobiDB-lite"/>
    </source>
</evidence>
<reference evidence="2 3" key="1">
    <citation type="journal article" date="2019" name="Commun. Biol.">
        <title>The bagworm genome reveals a unique fibroin gene that provides high tensile strength.</title>
        <authorList>
            <person name="Kono N."/>
            <person name="Nakamura H."/>
            <person name="Ohtoshi R."/>
            <person name="Tomita M."/>
            <person name="Numata K."/>
            <person name="Arakawa K."/>
        </authorList>
    </citation>
    <scope>NUCLEOTIDE SEQUENCE [LARGE SCALE GENOMIC DNA]</scope>
</reference>
<comment type="caution">
    <text evidence="2">The sequence shown here is derived from an EMBL/GenBank/DDBJ whole genome shotgun (WGS) entry which is preliminary data.</text>
</comment>
<evidence type="ECO:0000313" key="3">
    <source>
        <dbReference type="Proteomes" id="UP000299102"/>
    </source>
</evidence>
<protein>
    <submittedName>
        <fullName evidence="2">Uncharacterized protein</fullName>
    </submittedName>
</protein>
<evidence type="ECO:0000313" key="2">
    <source>
        <dbReference type="EMBL" id="GBP63054.1"/>
    </source>
</evidence>
<dbReference type="OrthoDB" id="10020599at2759"/>
<gene>
    <name evidence="2" type="ORF">EVAR_87426_1</name>
</gene>
<sequence>MRRTRMHFSTSVILQRADPVTSTRFPWRDLGSDHRPGRRKLEESKPALPPAYQSRSSEVPNHRSLGSPSLRCQSPSGGDSQAEQFIPNPQPLLHNYKSTTHKYKTVWRSSWTLRPPSLPGNLFITPAALHKIVMRLPKKKAPGPDSISTAALRYLPRRAIVAMNRVFNGILCTGQFSEA</sequence>
<feature type="region of interest" description="Disordered" evidence="1">
    <location>
        <begin position="23"/>
        <end position="83"/>
    </location>
</feature>
<dbReference type="AlphaFoldDB" id="A0A4C1XKK8"/>
<name>A0A4C1XKK8_EUMVA</name>
<feature type="compositionally biased region" description="Basic and acidic residues" evidence="1">
    <location>
        <begin position="26"/>
        <end position="45"/>
    </location>
</feature>
<feature type="compositionally biased region" description="Polar residues" evidence="1">
    <location>
        <begin position="53"/>
        <end position="83"/>
    </location>
</feature>
<dbReference type="Proteomes" id="UP000299102">
    <property type="component" value="Unassembled WGS sequence"/>
</dbReference>
<keyword evidence="3" id="KW-1185">Reference proteome</keyword>